<dbReference type="PANTHER" id="PTHR33207">
    <property type="entry name" value="F-BOX DOMAIN CONTAINING PROTEIN-RELATED"/>
    <property type="match status" value="1"/>
</dbReference>
<dbReference type="RefSeq" id="XP_044326193.1">
    <property type="nucleotide sequence ID" value="XM_044470258.1"/>
</dbReference>
<dbReference type="Pfam" id="PF23635">
    <property type="entry name" value="Beta-prop_AT5G49610-like"/>
    <property type="match status" value="1"/>
</dbReference>
<dbReference type="EnsemblPlants" id="TraesCS2B02G499400.1">
    <property type="protein sequence ID" value="TraesCS2B02G499400.1"/>
    <property type="gene ID" value="TraesCS2B02G499400"/>
</dbReference>
<evidence type="ECO:0000256" key="1">
    <source>
        <dbReference type="SAM" id="MobiDB-lite"/>
    </source>
</evidence>
<dbReference type="SUPFAM" id="SSF81383">
    <property type="entry name" value="F-box domain"/>
    <property type="match status" value="1"/>
</dbReference>
<dbReference type="InterPro" id="IPR056594">
    <property type="entry name" value="AT5G49610-like_b-prop"/>
</dbReference>
<dbReference type="Gramene" id="TraesCS2B02G499400.1">
    <property type="protein sequence ID" value="TraesCS2B02G499400.1"/>
    <property type="gene ID" value="TraesCS2B02G499400"/>
</dbReference>
<dbReference type="Gramene" id="TraesWEE_scaffold_068574_01G000100.1">
    <property type="protein sequence ID" value="TraesWEE_scaffold_068574_01G000100.1"/>
    <property type="gene ID" value="TraesWEE_scaffold_068574_01G000100"/>
</dbReference>
<protein>
    <recommendedName>
        <fullName evidence="2">F-box protein AT5G49610-like beta-propeller domain-containing protein</fullName>
    </recommendedName>
</protein>
<dbReference type="GeneID" id="123046831"/>
<dbReference type="Proteomes" id="UP000019116">
    <property type="component" value="Chromosome 2B"/>
</dbReference>
<gene>
    <name evidence="3" type="primary">LOC123046831</name>
</gene>
<sequence>MASHPPPPPPPPEHPIPPAPTTISALDDDQLREIFLRLPDLSSLASAAFTCRTFLGAVRSSRAFRRSFRALHAPPLLALFLTPYMRTVPTFPASRPPTAARFSPLRDDDASEWGVDFSDPSIAYDEGFIALQHRSTKQEVYYNPQTMALFLHPQEHHDMPDGTTLEFHTLSPGEDQRPPRVVSVRHDYSRPWARVAVFSSDTMEWQIFPETAALLPEGFRRTTRTLVDGFICWQCESVGGASLSEYILVLNTDTFQFSLIDLPPPLRVVYPEFKIGQTKNGRLCIVNEKECTLSVWILTDSDDGVQRFVLHNTFPLHSSFMEVTNCSVEDTISVRLMTVFSGFVYLSISPWKNSMDQYKSPEWFLSFSLETAELNQHFKNREQLPCPVHPYLAWPPLVCSMVDSESEVTGNILGDVGPEGTETASSVLITALRSFKEALIKDGEANVAEIDAFLLCVDAEDEKNSLVSKITALDELLIAVRDRVLRVGADSEFYGQKTETESWWEMCKGKLRRAFFFAS</sequence>
<dbReference type="Gramene" id="TraesNOR2B03G01048070.1">
    <property type="protein sequence ID" value="TraesNOR2B03G01048070.1"/>
    <property type="gene ID" value="TraesNOR2B03G01048070"/>
</dbReference>
<dbReference type="OMA" id="NSMDQYK"/>
<keyword evidence="4" id="KW-1185">Reference proteome</keyword>
<evidence type="ECO:0000259" key="2">
    <source>
        <dbReference type="Pfam" id="PF23635"/>
    </source>
</evidence>
<dbReference type="Gramene" id="TraesLDM2B03G01034040.1">
    <property type="protein sequence ID" value="TraesLDM2B03G01034040.1"/>
    <property type="gene ID" value="TraesLDM2B03G01034040"/>
</dbReference>
<dbReference type="OrthoDB" id="585233at2759"/>
<organism evidence="3">
    <name type="scientific">Triticum aestivum</name>
    <name type="common">Wheat</name>
    <dbReference type="NCBI Taxonomy" id="4565"/>
    <lineage>
        <taxon>Eukaryota</taxon>
        <taxon>Viridiplantae</taxon>
        <taxon>Streptophyta</taxon>
        <taxon>Embryophyta</taxon>
        <taxon>Tracheophyta</taxon>
        <taxon>Spermatophyta</taxon>
        <taxon>Magnoliopsida</taxon>
        <taxon>Liliopsida</taxon>
        <taxon>Poales</taxon>
        <taxon>Poaceae</taxon>
        <taxon>BOP clade</taxon>
        <taxon>Pooideae</taxon>
        <taxon>Triticodae</taxon>
        <taxon>Triticeae</taxon>
        <taxon>Triticinae</taxon>
        <taxon>Triticum</taxon>
    </lineage>
</organism>
<dbReference type="InterPro" id="IPR036047">
    <property type="entry name" value="F-box-like_dom_sf"/>
</dbReference>
<dbReference type="Gramene" id="TraesSTA2B03G01028130.1">
    <property type="protein sequence ID" value="TraesSTA2B03G01028130.1"/>
    <property type="gene ID" value="TraesSTA2B03G01028130"/>
</dbReference>
<dbReference type="STRING" id="4565.A0A3B6CFT6"/>
<name>A0A3B6CFT6_WHEAT</name>
<dbReference type="Gramene" id="TraesJAG2B03G01032740.1">
    <property type="protein sequence ID" value="TraesJAG2B03G01032740.1"/>
    <property type="gene ID" value="TraesJAG2B03G01032740"/>
</dbReference>
<feature type="region of interest" description="Disordered" evidence="1">
    <location>
        <begin position="1"/>
        <end position="20"/>
    </location>
</feature>
<reference evidence="3" key="1">
    <citation type="submission" date="2018-08" db="EMBL/GenBank/DDBJ databases">
        <authorList>
            <person name="Rossello M."/>
        </authorList>
    </citation>
    <scope>NUCLEOTIDE SEQUENCE [LARGE SCALE GENOMIC DNA]</scope>
    <source>
        <strain evidence="3">cv. Chinese Spring</strain>
    </source>
</reference>
<evidence type="ECO:0000313" key="4">
    <source>
        <dbReference type="Proteomes" id="UP000019116"/>
    </source>
</evidence>
<dbReference type="Gramene" id="TraesCS2B03G1257500.1">
    <property type="protein sequence ID" value="TraesCS2B03G1257500.1.CDS"/>
    <property type="gene ID" value="TraesCS2B03G1257500"/>
</dbReference>
<feature type="domain" description="F-box protein AT5G49610-like beta-propeller" evidence="2">
    <location>
        <begin position="182"/>
        <end position="356"/>
    </location>
</feature>
<reference evidence="3" key="2">
    <citation type="submission" date="2018-10" db="UniProtKB">
        <authorList>
            <consortium name="EnsemblPlants"/>
        </authorList>
    </citation>
    <scope>IDENTIFICATION</scope>
</reference>
<dbReference type="AlphaFoldDB" id="A0A3B6CFT6"/>
<proteinExistence type="predicted"/>
<evidence type="ECO:0000313" key="3">
    <source>
        <dbReference type="EnsemblPlants" id="TraesCS2B02G499400.1"/>
    </source>
</evidence>
<accession>A0A3B6CFT6</accession>